<dbReference type="STRING" id="504798.SAMN05421871_103437"/>
<gene>
    <name evidence="1" type="ORF">SAMN05192558_101434</name>
</gene>
<dbReference type="Proteomes" id="UP000199651">
    <property type="component" value="Unassembled WGS sequence"/>
</dbReference>
<dbReference type="EMBL" id="FNJB01000001">
    <property type="protein sequence ID" value="SDN95874.1"/>
    <property type="molecule type" value="Genomic_DNA"/>
</dbReference>
<keyword evidence="2" id="KW-1185">Reference proteome</keyword>
<dbReference type="RefSeq" id="WP_228769610.1">
    <property type="nucleotide sequence ID" value="NZ_FNDV01000003.1"/>
</dbReference>
<sequence>MFQHRVTTTTATRTPAVEPAGRVHDRYADLRDRRLAVALSTEDDTEADGLNPLDRMTCWTHRRWLHDCVSSPLHVIPVTGHRWCRDCSRPVDIAIDALTGDVRLRCPKCARTPDTAATRQLVRACRASLAAAADTGDDPWAAIDSLRRKPSRR</sequence>
<evidence type="ECO:0000313" key="1">
    <source>
        <dbReference type="EMBL" id="SDN95874.1"/>
    </source>
</evidence>
<dbReference type="AlphaFoldDB" id="A0A1H0FMQ8"/>
<accession>A0A1H0FMQ8</accession>
<name>A0A1H0FMQ8_9PSEU</name>
<reference evidence="2" key="1">
    <citation type="submission" date="2016-10" db="EMBL/GenBank/DDBJ databases">
        <authorList>
            <person name="Varghese N."/>
            <person name="Submissions S."/>
        </authorList>
    </citation>
    <scope>NUCLEOTIDE SEQUENCE [LARGE SCALE GENOMIC DNA]</scope>
    <source>
        <strain evidence="2">IBRC-M 10655</strain>
    </source>
</reference>
<organism evidence="1 2">
    <name type="scientific">Actinokineospora alba</name>
    <dbReference type="NCBI Taxonomy" id="504798"/>
    <lineage>
        <taxon>Bacteria</taxon>
        <taxon>Bacillati</taxon>
        <taxon>Actinomycetota</taxon>
        <taxon>Actinomycetes</taxon>
        <taxon>Pseudonocardiales</taxon>
        <taxon>Pseudonocardiaceae</taxon>
        <taxon>Actinokineospora</taxon>
    </lineage>
</organism>
<proteinExistence type="predicted"/>
<evidence type="ECO:0000313" key="2">
    <source>
        <dbReference type="Proteomes" id="UP000199651"/>
    </source>
</evidence>
<protein>
    <submittedName>
        <fullName evidence="1">Uncharacterized protein</fullName>
    </submittedName>
</protein>